<protein>
    <recommendedName>
        <fullName evidence="3">DUF1850 domain-containing protein</fullName>
    </recommendedName>
</protein>
<reference evidence="1 2" key="1">
    <citation type="submission" date="2015-09" db="EMBL/GenBank/DDBJ databases">
        <authorList>
            <person name="Jackson K.R."/>
            <person name="Lunt B.L."/>
            <person name="Fisher J.N.B."/>
            <person name="Gardner A.V."/>
            <person name="Bailey M.E."/>
            <person name="Deus L.M."/>
            <person name="Earl A.S."/>
            <person name="Gibby P.D."/>
            <person name="Hartmann K.A."/>
            <person name="Liu J.E."/>
            <person name="Manci A.M."/>
            <person name="Nielsen D.A."/>
            <person name="Solomon M.B."/>
            <person name="Breakwell D.P."/>
            <person name="Burnett S.H."/>
            <person name="Grose J.H."/>
        </authorList>
    </citation>
    <scope>NUCLEOTIDE SEQUENCE [LARGE SCALE GENOMIC DNA]</scope>
    <source>
        <strain evidence="1 2">16</strain>
    </source>
</reference>
<dbReference type="STRING" id="665126.ABB55_26385"/>
<organism evidence="1 2">
    <name type="scientific">Prosthecodimorpha hirschii</name>
    <dbReference type="NCBI Taxonomy" id="665126"/>
    <lineage>
        <taxon>Bacteria</taxon>
        <taxon>Pseudomonadati</taxon>
        <taxon>Pseudomonadota</taxon>
        <taxon>Alphaproteobacteria</taxon>
        <taxon>Hyphomicrobiales</taxon>
        <taxon>Ancalomicrobiaceae</taxon>
        <taxon>Prosthecodimorpha</taxon>
    </lineage>
</organism>
<proteinExistence type="predicted"/>
<dbReference type="AlphaFoldDB" id="A0A0P6W853"/>
<keyword evidence="2" id="KW-1185">Reference proteome</keyword>
<dbReference type="Proteomes" id="UP000048984">
    <property type="component" value="Unassembled WGS sequence"/>
</dbReference>
<dbReference type="RefSeq" id="WP_054361490.1">
    <property type="nucleotide sequence ID" value="NZ_JAPCYQ010000001.1"/>
</dbReference>
<sequence length="128" mass="13431">MPICLVGGAKVAVVTAELFSVSWTIAATGAEWQRAYNGAPGAIVSGELKARAMTADAEAPLPGAQREGDWFVWRTARRAFPVVSFGADPGTRDWKVCWDGACKALVDLTGVPEGRDVTAVPCKADAVP</sequence>
<reference evidence="1 2" key="2">
    <citation type="submission" date="2015-10" db="EMBL/GenBank/DDBJ databases">
        <title>Draft Genome Sequence of Prosthecomicrobium hirschii ATCC 27832.</title>
        <authorList>
            <person name="Daniel J."/>
            <person name="Givan S.A."/>
            <person name="Brun Y.V."/>
            <person name="Brown P.J."/>
        </authorList>
    </citation>
    <scope>NUCLEOTIDE SEQUENCE [LARGE SCALE GENOMIC DNA]</scope>
    <source>
        <strain evidence="1 2">16</strain>
    </source>
</reference>
<gene>
    <name evidence="1" type="ORF">ABB55_26385</name>
</gene>
<name>A0A0P6W853_9HYPH</name>
<evidence type="ECO:0000313" key="2">
    <source>
        <dbReference type="Proteomes" id="UP000048984"/>
    </source>
</evidence>
<evidence type="ECO:0008006" key="3">
    <source>
        <dbReference type="Google" id="ProtNLM"/>
    </source>
</evidence>
<comment type="caution">
    <text evidence="1">The sequence shown here is derived from an EMBL/GenBank/DDBJ whole genome shotgun (WGS) entry which is preliminary data.</text>
</comment>
<dbReference type="EMBL" id="LJYW01000001">
    <property type="protein sequence ID" value="KPL55324.1"/>
    <property type="molecule type" value="Genomic_DNA"/>
</dbReference>
<evidence type="ECO:0000313" key="1">
    <source>
        <dbReference type="EMBL" id="KPL55324.1"/>
    </source>
</evidence>
<accession>A0A0P6W853</accession>